<dbReference type="CDD" id="cd07503">
    <property type="entry name" value="HAD_HisB-N"/>
    <property type="match status" value="1"/>
</dbReference>
<feature type="site" description="Stabilizes the phosphoryl group" evidence="9">
    <location>
        <position position="50"/>
    </location>
</feature>
<evidence type="ECO:0000256" key="5">
    <source>
        <dbReference type="ARBA" id="ARBA00023277"/>
    </source>
</evidence>
<comment type="caution">
    <text evidence="11">The sequence shown here is derived from an EMBL/GenBank/DDBJ whole genome shotgun (WGS) entry which is preliminary data.</text>
</comment>
<dbReference type="InterPro" id="IPR006543">
    <property type="entry name" value="Histidinol-phos"/>
</dbReference>
<feature type="active site" description="Nucleophile" evidence="8">
    <location>
        <position position="8"/>
    </location>
</feature>
<keyword evidence="4 7" id="KW-0378">Hydrolase</keyword>
<keyword evidence="10" id="KW-0862">Zinc</keyword>
<comment type="subcellular location">
    <subcellularLocation>
        <location evidence="1 7">Cytoplasm</location>
    </subcellularLocation>
</comment>
<keyword evidence="5 7" id="KW-0119">Carbohydrate metabolism</keyword>
<dbReference type="InterPro" id="IPR023214">
    <property type="entry name" value="HAD_sf"/>
</dbReference>
<dbReference type="NCBIfam" id="TIGR01662">
    <property type="entry name" value="HAD-SF-IIIA"/>
    <property type="match status" value="1"/>
</dbReference>
<dbReference type="NCBIfam" id="TIGR01656">
    <property type="entry name" value="Histidinol-ppas"/>
    <property type="match status" value="1"/>
</dbReference>
<feature type="binding site" evidence="10">
    <location>
        <position position="92"/>
    </location>
    <ligand>
        <name>Zn(2+)</name>
        <dbReference type="ChEBI" id="CHEBI:29105"/>
    </ligand>
</feature>
<dbReference type="AlphaFoldDB" id="A0A9D5JXT6"/>
<evidence type="ECO:0000313" key="12">
    <source>
        <dbReference type="Proteomes" id="UP000649604"/>
    </source>
</evidence>
<dbReference type="GO" id="GO:0005975">
    <property type="term" value="P:carbohydrate metabolic process"/>
    <property type="evidence" value="ECO:0007669"/>
    <property type="project" value="InterPro"/>
</dbReference>
<feature type="site" description="Contributes to substrate recognition" evidence="9">
    <location>
        <position position="108"/>
    </location>
</feature>
<dbReference type="PANTHER" id="PTHR42891">
    <property type="entry name" value="D-GLYCERO-BETA-D-MANNO-HEPTOSE-1,7-BISPHOSPHATE 7-PHOSPHATASE"/>
    <property type="match status" value="1"/>
</dbReference>
<keyword evidence="10" id="KW-0460">Magnesium</keyword>
<evidence type="ECO:0000256" key="3">
    <source>
        <dbReference type="ARBA" id="ARBA00022723"/>
    </source>
</evidence>
<evidence type="ECO:0000256" key="7">
    <source>
        <dbReference type="PIRNR" id="PIRNR004682"/>
    </source>
</evidence>
<dbReference type="SUPFAM" id="SSF56784">
    <property type="entry name" value="HAD-like"/>
    <property type="match status" value="1"/>
</dbReference>
<dbReference type="EMBL" id="WJJP01000522">
    <property type="protein sequence ID" value="MBD3326075.1"/>
    <property type="molecule type" value="Genomic_DNA"/>
</dbReference>
<dbReference type="EC" id="3.1.3.-" evidence="7"/>
<feature type="site" description="Stabilizes the phosphoryl group" evidence="9">
    <location>
        <position position="109"/>
    </location>
</feature>
<feature type="binding site" evidence="10">
    <location>
        <position position="105"/>
    </location>
    <ligand>
        <name>Zn(2+)</name>
        <dbReference type="ChEBI" id="CHEBI:29105"/>
    </ligand>
</feature>
<evidence type="ECO:0000256" key="6">
    <source>
        <dbReference type="ARBA" id="ARBA00031828"/>
    </source>
</evidence>
<dbReference type="InterPro" id="IPR004446">
    <property type="entry name" value="Heptose_bisP_phosphatase"/>
</dbReference>
<feature type="binding site" evidence="10">
    <location>
        <position position="134"/>
    </location>
    <ligand>
        <name>Mg(2+)</name>
        <dbReference type="ChEBI" id="CHEBI:18420"/>
    </ligand>
</feature>
<dbReference type="Proteomes" id="UP000649604">
    <property type="component" value="Unassembled WGS sequence"/>
</dbReference>
<dbReference type="GO" id="GO:0016791">
    <property type="term" value="F:phosphatase activity"/>
    <property type="evidence" value="ECO:0007669"/>
    <property type="project" value="InterPro"/>
</dbReference>
<feature type="binding site" evidence="10">
    <location>
        <position position="90"/>
    </location>
    <ligand>
        <name>Zn(2+)</name>
        <dbReference type="ChEBI" id="CHEBI:29105"/>
    </ligand>
</feature>
<dbReference type="InterPro" id="IPR036412">
    <property type="entry name" value="HAD-like_sf"/>
</dbReference>
<sequence>MNTAIFLDRDGVIIEDTHLLTKPTEISIPEGVPQALQRMKAAGFRLIVVSNQAVVARGMLSEHGVERINAKIASLLEKAGGPQLDGSYFCPHHPNSTLAAYRVNCKCRKPQPGLLLRAAQDHNVHLTASFMIGDRITDIVAGAKAHCRTILIQTGKHLAPPIETVEPLDETIQPDYICADLGMAVKWILDQTP</sequence>
<keyword evidence="2 7" id="KW-0963">Cytoplasm</keyword>
<gene>
    <name evidence="11" type="ORF">GF339_15930</name>
</gene>
<evidence type="ECO:0000256" key="9">
    <source>
        <dbReference type="PIRSR" id="PIRSR004682-3"/>
    </source>
</evidence>
<dbReference type="PIRSF" id="PIRSF004682">
    <property type="entry name" value="GmhB"/>
    <property type="match status" value="1"/>
</dbReference>
<feature type="binding site" evidence="10">
    <location>
        <position position="8"/>
    </location>
    <ligand>
        <name>Mg(2+)</name>
        <dbReference type="ChEBI" id="CHEBI:18420"/>
    </ligand>
</feature>
<feature type="active site" description="Proton donor" evidence="8">
    <location>
        <position position="10"/>
    </location>
</feature>
<reference evidence="11" key="1">
    <citation type="submission" date="2019-11" db="EMBL/GenBank/DDBJ databases">
        <title>Microbial mats filling the niche in hypersaline microbial mats.</title>
        <authorList>
            <person name="Wong H.L."/>
            <person name="Macleod F.I."/>
            <person name="White R.A. III"/>
            <person name="Burns B.P."/>
        </authorList>
    </citation>
    <scope>NUCLEOTIDE SEQUENCE</scope>
    <source>
        <strain evidence="11">Rbin_158</strain>
    </source>
</reference>
<proteinExistence type="inferred from homology"/>
<dbReference type="Pfam" id="PF13242">
    <property type="entry name" value="Hydrolase_like"/>
    <property type="match status" value="1"/>
</dbReference>
<name>A0A9D5JXT6_9BACT</name>
<evidence type="ECO:0000313" key="11">
    <source>
        <dbReference type="EMBL" id="MBD3326075.1"/>
    </source>
</evidence>
<feature type="binding site" evidence="10">
    <location>
        <position position="10"/>
    </location>
    <ligand>
        <name>Mg(2+)</name>
        <dbReference type="ChEBI" id="CHEBI:18420"/>
    </ligand>
</feature>
<comment type="cofactor">
    <cofactor evidence="10">
        <name>Mg(2+)</name>
        <dbReference type="ChEBI" id="CHEBI:18420"/>
    </cofactor>
</comment>
<keyword evidence="3 10" id="KW-0479">Metal-binding</keyword>
<evidence type="ECO:0000256" key="4">
    <source>
        <dbReference type="ARBA" id="ARBA00022801"/>
    </source>
</evidence>
<comment type="cofactor">
    <cofactor evidence="10">
        <name>Zn(2+)</name>
        <dbReference type="ChEBI" id="CHEBI:29105"/>
    </cofactor>
</comment>
<dbReference type="GO" id="GO:0046872">
    <property type="term" value="F:metal ion binding"/>
    <property type="evidence" value="ECO:0007669"/>
    <property type="project" value="UniProtKB-KW"/>
</dbReference>
<evidence type="ECO:0000256" key="2">
    <source>
        <dbReference type="ARBA" id="ARBA00022490"/>
    </source>
</evidence>
<protein>
    <recommendedName>
        <fullName evidence="6 7">D,D-heptose 1,7-bisphosphate phosphatase</fullName>
        <ecNumber evidence="7">3.1.3.-</ecNumber>
    </recommendedName>
</protein>
<feature type="binding site" evidence="10">
    <location>
        <position position="107"/>
    </location>
    <ligand>
        <name>Zn(2+)</name>
        <dbReference type="ChEBI" id="CHEBI:29105"/>
    </ligand>
</feature>
<accession>A0A9D5JXT6</accession>
<dbReference type="GO" id="GO:0005737">
    <property type="term" value="C:cytoplasm"/>
    <property type="evidence" value="ECO:0007669"/>
    <property type="project" value="UniProtKB-SubCell"/>
</dbReference>
<evidence type="ECO:0000256" key="10">
    <source>
        <dbReference type="PIRSR" id="PIRSR004682-4"/>
    </source>
</evidence>
<dbReference type="Gene3D" id="3.40.50.1000">
    <property type="entry name" value="HAD superfamily/HAD-like"/>
    <property type="match status" value="1"/>
</dbReference>
<evidence type="ECO:0000256" key="1">
    <source>
        <dbReference type="ARBA" id="ARBA00004496"/>
    </source>
</evidence>
<dbReference type="InterPro" id="IPR006549">
    <property type="entry name" value="HAD-SF_hydro_IIIA"/>
</dbReference>
<evidence type="ECO:0000256" key="8">
    <source>
        <dbReference type="PIRSR" id="PIRSR004682-1"/>
    </source>
</evidence>
<organism evidence="11 12">
    <name type="scientific">candidate division KSB3 bacterium</name>
    <dbReference type="NCBI Taxonomy" id="2044937"/>
    <lineage>
        <taxon>Bacteria</taxon>
        <taxon>candidate division KSB3</taxon>
    </lineage>
</organism>
<dbReference type="PANTHER" id="PTHR42891:SF1">
    <property type="entry name" value="D-GLYCERO-BETA-D-MANNO-HEPTOSE-1,7-BISPHOSPHATE 7-PHOSPHATASE"/>
    <property type="match status" value="1"/>
</dbReference>
<comment type="similarity">
    <text evidence="7">Belongs to the gmhB family.</text>
</comment>